<dbReference type="Proteomes" id="UP001274896">
    <property type="component" value="Unassembled WGS sequence"/>
</dbReference>
<accession>A0AAE0RKC3</accession>
<proteinExistence type="predicted"/>
<gene>
    <name evidence="2" type="ORF">QTP70_013629</name>
</gene>
<comment type="caution">
    <text evidence="2">The sequence shown here is derived from an EMBL/GenBank/DDBJ whole genome shotgun (WGS) entry which is preliminary data.</text>
</comment>
<evidence type="ECO:0000313" key="3">
    <source>
        <dbReference type="Proteomes" id="UP001274896"/>
    </source>
</evidence>
<feature type="region of interest" description="Disordered" evidence="1">
    <location>
        <begin position="1"/>
        <end position="20"/>
    </location>
</feature>
<evidence type="ECO:0000256" key="1">
    <source>
        <dbReference type="SAM" id="MobiDB-lite"/>
    </source>
</evidence>
<name>A0AAE0RKC3_9TELE</name>
<reference evidence="2" key="1">
    <citation type="submission" date="2023-06" db="EMBL/GenBank/DDBJ databases">
        <title>Male Hemibagrus guttatus genome.</title>
        <authorList>
            <person name="Bian C."/>
        </authorList>
    </citation>
    <scope>NUCLEOTIDE SEQUENCE</scope>
    <source>
        <strain evidence="2">Male_cb2023</strain>
        <tissue evidence="2">Muscle</tissue>
    </source>
</reference>
<evidence type="ECO:0000313" key="2">
    <source>
        <dbReference type="EMBL" id="KAK3556690.1"/>
    </source>
</evidence>
<dbReference type="EMBL" id="JAUCMX010000001">
    <property type="protein sequence ID" value="KAK3556690.1"/>
    <property type="molecule type" value="Genomic_DNA"/>
</dbReference>
<sequence>MDYLITETNPAEEGSFPQLDIAPDLDGSEDPLLECWGVREMDFGEKLFFMLLFTAAVPVPSPEKWEGCVRKGIRRKTFAKLLCGPVGPLWRPRTGSSRKQC</sequence>
<dbReference type="AlphaFoldDB" id="A0AAE0RKC3"/>
<organism evidence="2 3">
    <name type="scientific">Hemibagrus guttatus</name>
    <dbReference type="NCBI Taxonomy" id="175788"/>
    <lineage>
        <taxon>Eukaryota</taxon>
        <taxon>Metazoa</taxon>
        <taxon>Chordata</taxon>
        <taxon>Craniata</taxon>
        <taxon>Vertebrata</taxon>
        <taxon>Euteleostomi</taxon>
        <taxon>Actinopterygii</taxon>
        <taxon>Neopterygii</taxon>
        <taxon>Teleostei</taxon>
        <taxon>Ostariophysi</taxon>
        <taxon>Siluriformes</taxon>
        <taxon>Bagridae</taxon>
        <taxon>Hemibagrus</taxon>
    </lineage>
</organism>
<protein>
    <submittedName>
        <fullName evidence="2">Uncharacterized protein</fullName>
    </submittedName>
</protein>
<keyword evidence="3" id="KW-1185">Reference proteome</keyword>